<gene>
    <name evidence="2" type="ORF">HMPREF1536_03381</name>
</gene>
<sequence>MSTNGKLSRKWGYIFALTGIAALGTCIAGLIYKEYLIASATGLVFGAQVFNFIKWFKQR</sequence>
<dbReference type="EMBL" id="AQHW01000016">
    <property type="protein sequence ID" value="KKB54461.1"/>
    <property type="molecule type" value="Genomic_DNA"/>
</dbReference>
<evidence type="ECO:0000256" key="1">
    <source>
        <dbReference type="SAM" id="Phobius"/>
    </source>
</evidence>
<accession>A0A0F5J984</accession>
<comment type="caution">
    <text evidence="2">The sequence shown here is derived from an EMBL/GenBank/DDBJ whole genome shotgun (WGS) entry which is preliminary data.</text>
</comment>
<feature type="transmembrane region" description="Helical" evidence="1">
    <location>
        <begin position="37"/>
        <end position="56"/>
    </location>
</feature>
<feature type="transmembrane region" description="Helical" evidence="1">
    <location>
        <begin position="12"/>
        <end position="31"/>
    </location>
</feature>
<evidence type="ECO:0000313" key="2">
    <source>
        <dbReference type="EMBL" id="KKB54461.1"/>
    </source>
</evidence>
<dbReference type="STRING" id="1203610.HMPREF1536_03381"/>
<name>A0A0F5J984_9BACT</name>
<keyword evidence="3" id="KW-1185">Reference proteome</keyword>
<keyword evidence="1" id="KW-1133">Transmembrane helix</keyword>
<protein>
    <submittedName>
        <fullName evidence="2">Uncharacterized protein</fullName>
    </submittedName>
</protein>
<dbReference type="AlphaFoldDB" id="A0A0F5J984"/>
<reference evidence="2 3" key="1">
    <citation type="submission" date="2013-04" db="EMBL/GenBank/DDBJ databases">
        <title>The Genome Sequence of Parabacteroides gordonii DSM 23371.</title>
        <authorList>
            <consortium name="The Broad Institute Genomics Platform"/>
            <person name="Earl A."/>
            <person name="Ward D."/>
            <person name="Feldgarden M."/>
            <person name="Gevers D."/>
            <person name="Martens E."/>
            <person name="Sakamoto M."/>
            <person name="Benno Y."/>
            <person name="Suzuki N."/>
            <person name="Matsunaga N."/>
            <person name="Koshihara K."/>
            <person name="Seki M."/>
            <person name="Komiya H."/>
            <person name="Walker B."/>
            <person name="Young S."/>
            <person name="Zeng Q."/>
            <person name="Gargeya S."/>
            <person name="Fitzgerald M."/>
            <person name="Haas B."/>
            <person name="Abouelleil A."/>
            <person name="Allen A.W."/>
            <person name="Alvarado L."/>
            <person name="Arachchi H.M."/>
            <person name="Berlin A.M."/>
            <person name="Chapman S.B."/>
            <person name="Gainer-Dewar J."/>
            <person name="Goldberg J."/>
            <person name="Griggs A."/>
            <person name="Gujja S."/>
            <person name="Hansen M."/>
            <person name="Howarth C."/>
            <person name="Imamovic A."/>
            <person name="Ireland A."/>
            <person name="Larimer J."/>
            <person name="McCowan C."/>
            <person name="Murphy C."/>
            <person name="Pearson M."/>
            <person name="Poon T.W."/>
            <person name="Priest M."/>
            <person name="Roberts A."/>
            <person name="Saif S."/>
            <person name="Shea T."/>
            <person name="Sisk P."/>
            <person name="Sykes S."/>
            <person name="Wortman J."/>
            <person name="Nusbaum C."/>
            <person name="Birren B."/>
        </authorList>
    </citation>
    <scope>NUCLEOTIDE SEQUENCE [LARGE SCALE GENOMIC DNA]</scope>
    <source>
        <strain evidence="2 3">MS-1</strain>
    </source>
</reference>
<proteinExistence type="predicted"/>
<keyword evidence="1" id="KW-0812">Transmembrane</keyword>
<dbReference type="RefSeq" id="WP_028727625.1">
    <property type="nucleotide sequence ID" value="NZ_AUAE01000017.1"/>
</dbReference>
<evidence type="ECO:0000313" key="3">
    <source>
        <dbReference type="Proteomes" id="UP000033035"/>
    </source>
</evidence>
<dbReference type="HOGENOM" id="CLU_2956395_0_0_10"/>
<dbReference type="Proteomes" id="UP000033035">
    <property type="component" value="Unassembled WGS sequence"/>
</dbReference>
<organism evidence="2 3">
    <name type="scientific">Parabacteroides gordonii MS-1 = DSM 23371</name>
    <dbReference type="NCBI Taxonomy" id="1203610"/>
    <lineage>
        <taxon>Bacteria</taxon>
        <taxon>Pseudomonadati</taxon>
        <taxon>Bacteroidota</taxon>
        <taxon>Bacteroidia</taxon>
        <taxon>Bacteroidales</taxon>
        <taxon>Tannerellaceae</taxon>
        <taxon>Parabacteroides</taxon>
    </lineage>
</organism>
<keyword evidence="1" id="KW-0472">Membrane</keyword>
<dbReference type="PATRIC" id="fig|1203610.3.peg.3445"/>